<evidence type="ECO:0000313" key="2">
    <source>
        <dbReference type="EMBL" id="OIV89223.1"/>
    </source>
</evidence>
<dbReference type="Gene3D" id="3.90.1150.10">
    <property type="entry name" value="Aspartate Aminotransferase, domain 1"/>
    <property type="match status" value="1"/>
</dbReference>
<dbReference type="EMBL" id="KV862338">
    <property type="protein sequence ID" value="OIV89223.1"/>
    <property type="molecule type" value="Genomic_DNA"/>
</dbReference>
<dbReference type="OMA" id="VKCEREA"/>
<dbReference type="Pfam" id="PF04864">
    <property type="entry name" value="Alliinase_C"/>
    <property type="match status" value="1"/>
</dbReference>
<sequence length="103" mass="12219">MRNRWMRLKQVLSKSKRFSLQKLCSQHCSFFIRDRNSSPAYAWVKCKRRQDKNCYKILEAAGINGRQGSLYSAGDRYVRLSLMRSQDDFEILINKLRNLVAKK</sequence>
<dbReference type="Gramene" id="OIV89223">
    <property type="protein sequence ID" value="OIV89223"/>
    <property type="gene ID" value="TanjilG_24391"/>
</dbReference>
<keyword evidence="3" id="KW-1185">Reference proteome</keyword>
<reference evidence="2 3" key="1">
    <citation type="journal article" date="2017" name="Plant Biotechnol. J.">
        <title>A comprehensive draft genome sequence for lupin (Lupinus angustifolius), an emerging health food: insights into plant-microbe interactions and legume evolution.</title>
        <authorList>
            <person name="Hane J.K."/>
            <person name="Ming Y."/>
            <person name="Kamphuis L.G."/>
            <person name="Nelson M.N."/>
            <person name="Garg G."/>
            <person name="Atkins C.A."/>
            <person name="Bayer P.E."/>
            <person name="Bravo A."/>
            <person name="Bringans S."/>
            <person name="Cannon S."/>
            <person name="Edwards D."/>
            <person name="Foley R."/>
            <person name="Gao L.L."/>
            <person name="Harrison M.J."/>
            <person name="Huang W."/>
            <person name="Hurgobin B."/>
            <person name="Li S."/>
            <person name="Liu C.W."/>
            <person name="McGrath A."/>
            <person name="Morahan G."/>
            <person name="Murray J."/>
            <person name="Weller J."/>
            <person name="Jian J."/>
            <person name="Singh K.B."/>
        </authorList>
    </citation>
    <scope>NUCLEOTIDE SEQUENCE [LARGE SCALE GENOMIC DNA]</scope>
    <source>
        <strain evidence="3">cv. Tanjil</strain>
        <tissue evidence="2">Whole plant</tissue>
    </source>
</reference>
<proteinExistence type="predicted"/>
<name>A0A1J7FMU9_LUPAN</name>
<dbReference type="SUPFAM" id="SSF53383">
    <property type="entry name" value="PLP-dependent transferases"/>
    <property type="match status" value="1"/>
</dbReference>
<accession>A0A1J7FMU9</accession>
<protein>
    <recommendedName>
        <fullName evidence="1">Alliinase C-terminal domain-containing protein</fullName>
    </recommendedName>
</protein>
<gene>
    <name evidence="2" type="ORF">TanjilG_24391</name>
</gene>
<dbReference type="InterPro" id="IPR015424">
    <property type="entry name" value="PyrdxlP-dep_Trfase"/>
</dbReference>
<evidence type="ECO:0000313" key="3">
    <source>
        <dbReference type="Proteomes" id="UP000188354"/>
    </source>
</evidence>
<evidence type="ECO:0000259" key="1">
    <source>
        <dbReference type="Pfam" id="PF04864"/>
    </source>
</evidence>
<dbReference type="InterPro" id="IPR015422">
    <property type="entry name" value="PyrdxlP-dep_Trfase_small"/>
</dbReference>
<feature type="domain" description="Alliinase C-terminal" evidence="1">
    <location>
        <begin position="1"/>
        <end position="100"/>
    </location>
</feature>
<dbReference type="InterPro" id="IPR006948">
    <property type="entry name" value="Alliinase_C"/>
</dbReference>
<dbReference type="STRING" id="3871.A0A1J7FMU9"/>
<dbReference type="Proteomes" id="UP000188354">
    <property type="component" value="Unassembled WGS sequence"/>
</dbReference>
<organism evidence="2 3">
    <name type="scientific">Lupinus angustifolius</name>
    <name type="common">Narrow-leaved blue lupine</name>
    <dbReference type="NCBI Taxonomy" id="3871"/>
    <lineage>
        <taxon>Eukaryota</taxon>
        <taxon>Viridiplantae</taxon>
        <taxon>Streptophyta</taxon>
        <taxon>Embryophyta</taxon>
        <taxon>Tracheophyta</taxon>
        <taxon>Spermatophyta</taxon>
        <taxon>Magnoliopsida</taxon>
        <taxon>eudicotyledons</taxon>
        <taxon>Gunneridae</taxon>
        <taxon>Pentapetalae</taxon>
        <taxon>rosids</taxon>
        <taxon>fabids</taxon>
        <taxon>Fabales</taxon>
        <taxon>Fabaceae</taxon>
        <taxon>Papilionoideae</taxon>
        <taxon>50 kb inversion clade</taxon>
        <taxon>genistoids sensu lato</taxon>
        <taxon>core genistoids</taxon>
        <taxon>Genisteae</taxon>
        <taxon>Lupinus</taxon>
    </lineage>
</organism>
<dbReference type="GO" id="GO:0016846">
    <property type="term" value="F:carbon-sulfur lyase activity"/>
    <property type="evidence" value="ECO:0007669"/>
    <property type="project" value="InterPro"/>
</dbReference>
<dbReference type="AlphaFoldDB" id="A0A1J7FMU9"/>